<sequence length="224" mass="26083">MIGETSLSGNKNKHYNKIKTWTEHIQIYRDFLSTLGWKGDIKETHEDTGKGRKLNLSAGSIITLEEFLLLKGKGEDKGKGMNYEEVELLILQIGQQMMVLEKYKKGIFFLNLTDIIVIDEKFFLLDNVDHVLNRYKQEQLLLSYPMKFTKADERFLAPELKGGVKTLPFYASVTVGYYSLAKLCIYCLMLDDEDNLDPLKGSKMYFFLLRCLQVKPEERYFLYL</sequence>
<dbReference type="AlphaFoldDB" id="A0A6C0IJW9"/>
<evidence type="ECO:0000313" key="1">
    <source>
        <dbReference type="EMBL" id="QHT92950.1"/>
    </source>
</evidence>
<dbReference type="EMBL" id="MN740197">
    <property type="protein sequence ID" value="QHT92950.1"/>
    <property type="molecule type" value="Genomic_DNA"/>
</dbReference>
<name>A0A6C0IJW9_9ZZZZ</name>
<organism evidence="1">
    <name type="scientific">viral metagenome</name>
    <dbReference type="NCBI Taxonomy" id="1070528"/>
    <lineage>
        <taxon>unclassified sequences</taxon>
        <taxon>metagenomes</taxon>
        <taxon>organismal metagenomes</taxon>
    </lineage>
</organism>
<accession>A0A6C0IJW9</accession>
<protein>
    <submittedName>
        <fullName evidence="1">Uncharacterized protein</fullName>
    </submittedName>
</protein>
<reference evidence="1" key="1">
    <citation type="journal article" date="2020" name="Nature">
        <title>Giant virus diversity and host interactions through global metagenomics.</title>
        <authorList>
            <person name="Schulz F."/>
            <person name="Roux S."/>
            <person name="Paez-Espino D."/>
            <person name="Jungbluth S."/>
            <person name="Walsh D.A."/>
            <person name="Denef V.J."/>
            <person name="McMahon K.D."/>
            <person name="Konstantinidis K.T."/>
            <person name="Eloe-Fadrosh E.A."/>
            <person name="Kyrpides N.C."/>
            <person name="Woyke T."/>
        </authorList>
    </citation>
    <scope>NUCLEOTIDE SEQUENCE</scope>
    <source>
        <strain evidence="1">GVMAG-M-3300023184-89</strain>
    </source>
</reference>
<proteinExistence type="predicted"/>